<keyword evidence="1" id="KW-0732">Signal</keyword>
<accession>A0ABN6RZ49</accession>
<feature type="chain" id="PRO_5047277523" evidence="1">
    <location>
        <begin position="24"/>
        <end position="260"/>
    </location>
</feature>
<sequence>MVKRGVLVLFCLAAACWPSPGLAERVLFYADDLPPYIQLHKQGVPTGFAVELLWEIVREAGIPEVDVSIEKSNWARAVSSVRTLPGTALLCLARLPERIDVYKWVGPIDSMEVGLFADGAAKIVMDKEEDIFRYRIGVVRNTALQLALLKAYPGIEQNLVELRGIGTQLKMLREGRVDLIAQALQGTRRMMPTHGMRPENYPLVRRLEPLRMYFGFNTSVSDAFIAQLQEALDRLKISKRGEKSRYEQIKAKYFNPTSTK</sequence>
<evidence type="ECO:0000256" key="1">
    <source>
        <dbReference type="SAM" id="SignalP"/>
    </source>
</evidence>
<feature type="domain" description="Solute-binding protein family 3/N-terminal" evidence="2">
    <location>
        <begin position="29"/>
        <end position="255"/>
    </location>
</feature>
<proteinExistence type="predicted"/>
<dbReference type="PANTHER" id="PTHR38834">
    <property type="entry name" value="PERIPLASMIC SUBSTRATE BINDING PROTEIN FAMILY 3"/>
    <property type="match status" value="1"/>
</dbReference>
<dbReference type="Gene3D" id="3.40.190.10">
    <property type="entry name" value="Periplasmic binding protein-like II"/>
    <property type="match status" value="2"/>
</dbReference>
<dbReference type="SUPFAM" id="SSF53850">
    <property type="entry name" value="Periplasmic binding protein-like II"/>
    <property type="match status" value="1"/>
</dbReference>
<name>A0ABN6RZ49_9BACT</name>
<evidence type="ECO:0000313" key="3">
    <source>
        <dbReference type="EMBL" id="BDQ35342.1"/>
    </source>
</evidence>
<evidence type="ECO:0000259" key="2">
    <source>
        <dbReference type="Pfam" id="PF00497"/>
    </source>
</evidence>
<dbReference type="InterPro" id="IPR001638">
    <property type="entry name" value="Solute-binding_3/MltF_N"/>
</dbReference>
<dbReference type="PROSITE" id="PS51257">
    <property type="entry name" value="PROKAR_LIPOPROTEIN"/>
    <property type="match status" value="1"/>
</dbReference>
<organism evidence="3 4">
    <name type="scientific">Pseudodesulfovibrio portus</name>
    <dbReference type="NCBI Taxonomy" id="231439"/>
    <lineage>
        <taxon>Bacteria</taxon>
        <taxon>Pseudomonadati</taxon>
        <taxon>Thermodesulfobacteriota</taxon>
        <taxon>Desulfovibrionia</taxon>
        <taxon>Desulfovibrionales</taxon>
        <taxon>Desulfovibrionaceae</taxon>
    </lineage>
</organism>
<protein>
    <submittedName>
        <fullName evidence="3">Amino acid ABC transporter substrate-binding protein</fullName>
    </submittedName>
</protein>
<keyword evidence="4" id="KW-1185">Reference proteome</keyword>
<evidence type="ECO:0000313" key="4">
    <source>
        <dbReference type="Proteomes" id="UP001061361"/>
    </source>
</evidence>
<reference evidence="3" key="1">
    <citation type="submission" date="2022-08" db="EMBL/GenBank/DDBJ databases">
        <title>Genome Sequence of the sulphate-reducing bacterium, Pseudodesulfovibrio portus JCM14722.</title>
        <authorList>
            <person name="Kondo R."/>
            <person name="Kataoka T."/>
        </authorList>
    </citation>
    <scope>NUCLEOTIDE SEQUENCE</scope>
    <source>
        <strain evidence="3">JCM 14722</strain>
    </source>
</reference>
<dbReference type="PANTHER" id="PTHR38834:SF3">
    <property type="entry name" value="SOLUTE-BINDING PROTEIN FAMILY 3_N-TERMINAL DOMAIN-CONTAINING PROTEIN"/>
    <property type="match status" value="1"/>
</dbReference>
<feature type="signal peptide" evidence="1">
    <location>
        <begin position="1"/>
        <end position="23"/>
    </location>
</feature>
<dbReference type="Proteomes" id="UP001061361">
    <property type="component" value="Chromosome"/>
</dbReference>
<dbReference type="EMBL" id="AP026708">
    <property type="protein sequence ID" value="BDQ35342.1"/>
    <property type="molecule type" value="Genomic_DNA"/>
</dbReference>
<dbReference type="RefSeq" id="WP_264982228.1">
    <property type="nucleotide sequence ID" value="NZ_AP026708.1"/>
</dbReference>
<gene>
    <name evidence="3" type="ORF">JCM14722_28840</name>
</gene>
<dbReference type="Pfam" id="PF00497">
    <property type="entry name" value="SBP_bac_3"/>
    <property type="match status" value="1"/>
</dbReference>